<dbReference type="InterPro" id="IPR008972">
    <property type="entry name" value="Cupredoxin"/>
</dbReference>
<dbReference type="CDD" id="cd13913">
    <property type="entry name" value="ba3_CcO_II_C"/>
    <property type="match status" value="1"/>
</dbReference>
<dbReference type="OrthoDB" id="9773456at2"/>
<dbReference type="GO" id="GO:0005507">
    <property type="term" value="F:copper ion binding"/>
    <property type="evidence" value="ECO:0007669"/>
    <property type="project" value="InterPro"/>
</dbReference>
<dbReference type="Proteomes" id="UP000276770">
    <property type="component" value="Unassembled WGS sequence"/>
</dbReference>
<dbReference type="PROSITE" id="PS00078">
    <property type="entry name" value="COX2"/>
    <property type="match status" value="1"/>
</dbReference>
<keyword evidence="2" id="KW-0479">Metal-binding</keyword>
<feature type="domain" description="Cytochrome oxidase subunit II copper A binding" evidence="8">
    <location>
        <begin position="64"/>
        <end position="155"/>
    </location>
</feature>
<dbReference type="PRINTS" id="PR01166">
    <property type="entry name" value="CYCOXIDASEII"/>
</dbReference>
<keyword evidence="3" id="KW-0186">Copper</keyword>
<evidence type="ECO:0000256" key="6">
    <source>
        <dbReference type="ARBA" id="ARBA00047816"/>
    </source>
</evidence>
<dbReference type="PROSITE" id="PS50857">
    <property type="entry name" value="COX2_CUA"/>
    <property type="match status" value="1"/>
</dbReference>
<dbReference type="GO" id="GO:0030313">
    <property type="term" value="C:cell envelope"/>
    <property type="evidence" value="ECO:0007669"/>
    <property type="project" value="UniProtKB-SubCell"/>
</dbReference>
<feature type="transmembrane region" description="Helical" evidence="7">
    <location>
        <begin position="9"/>
        <end position="30"/>
    </location>
</feature>
<comment type="catalytic activity">
    <reaction evidence="6">
        <text>4 Fe(II)-[cytochrome c] + O2 + 8 H(+)(in) = 4 Fe(III)-[cytochrome c] + 2 H2O + 4 H(+)(out)</text>
        <dbReference type="Rhea" id="RHEA:11436"/>
        <dbReference type="Rhea" id="RHEA-COMP:10350"/>
        <dbReference type="Rhea" id="RHEA-COMP:14399"/>
        <dbReference type="ChEBI" id="CHEBI:15377"/>
        <dbReference type="ChEBI" id="CHEBI:15378"/>
        <dbReference type="ChEBI" id="CHEBI:15379"/>
        <dbReference type="ChEBI" id="CHEBI:29033"/>
        <dbReference type="ChEBI" id="CHEBI:29034"/>
        <dbReference type="EC" id="7.1.1.9"/>
    </reaction>
</comment>
<comment type="function">
    <text evidence="4">Subunits I and II form the functional core of the enzyme complex. Electrons originating in cytochrome c are transferred via heme a and Cu(A) to the binuclear center formed by heme a3 and Cu(B).</text>
</comment>
<name>A0A3L7K297_9BACI</name>
<proteinExistence type="predicted"/>
<protein>
    <recommendedName>
        <fullName evidence="5">Cytochrome aa3 subunit 2</fullName>
    </recommendedName>
</protein>
<dbReference type="InterPro" id="IPR051403">
    <property type="entry name" value="NosZ/Cyto_c_oxidase_sub2"/>
</dbReference>
<evidence type="ECO:0000256" key="3">
    <source>
        <dbReference type="ARBA" id="ARBA00023008"/>
    </source>
</evidence>
<evidence type="ECO:0000259" key="8">
    <source>
        <dbReference type="PROSITE" id="PS50857"/>
    </source>
</evidence>
<comment type="caution">
    <text evidence="9">The sequence shown here is derived from an EMBL/GenBank/DDBJ whole genome shotgun (WGS) entry which is preliminary data.</text>
</comment>
<evidence type="ECO:0000313" key="9">
    <source>
        <dbReference type="EMBL" id="RLQ96101.1"/>
    </source>
</evidence>
<dbReference type="EMBL" id="RCVZ01000004">
    <property type="protein sequence ID" value="RLQ96101.1"/>
    <property type="molecule type" value="Genomic_DNA"/>
</dbReference>
<dbReference type="PANTHER" id="PTHR42838">
    <property type="entry name" value="CYTOCHROME C OXIDASE SUBUNIT II"/>
    <property type="match status" value="1"/>
</dbReference>
<keyword evidence="7" id="KW-0812">Transmembrane</keyword>
<gene>
    <name evidence="9" type="ORF">D9X91_07345</name>
</gene>
<dbReference type="SUPFAM" id="SSF49503">
    <property type="entry name" value="Cupredoxins"/>
    <property type="match status" value="1"/>
</dbReference>
<evidence type="ECO:0000256" key="5">
    <source>
        <dbReference type="ARBA" id="ARBA00031399"/>
    </source>
</evidence>
<evidence type="ECO:0000313" key="10">
    <source>
        <dbReference type="Proteomes" id="UP000276770"/>
    </source>
</evidence>
<dbReference type="AlphaFoldDB" id="A0A3L7K297"/>
<dbReference type="Pfam" id="PF00116">
    <property type="entry name" value="COX2"/>
    <property type="match status" value="1"/>
</dbReference>
<dbReference type="GO" id="GO:0004129">
    <property type="term" value="F:cytochrome-c oxidase activity"/>
    <property type="evidence" value="ECO:0007669"/>
    <property type="project" value="UniProtKB-EC"/>
</dbReference>
<keyword evidence="7" id="KW-0472">Membrane</keyword>
<dbReference type="InterPro" id="IPR034214">
    <property type="entry name" value="Ba3_CcO_II_C"/>
</dbReference>
<dbReference type="Gene3D" id="2.60.40.420">
    <property type="entry name" value="Cupredoxins - blue copper proteins"/>
    <property type="match status" value="1"/>
</dbReference>
<dbReference type="PANTHER" id="PTHR42838:SF2">
    <property type="entry name" value="NITROUS-OXIDE REDUCTASE"/>
    <property type="match status" value="1"/>
</dbReference>
<evidence type="ECO:0000256" key="2">
    <source>
        <dbReference type="ARBA" id="ARBA00022723"/>
    </source>
</evidence>
<sequence>MHLHKYEKIWLSFGILSLAVFLVIIGVSAFSHNHMPAGGMMTIDPDKVEHTPPFDHPGLVKIDDETYQVSLIAMTFGYEPAKIKVPAGKKIIFKVTSKDVTHSFTIVNTKVNMMVVPGQINTKTYVFQHPGKYLVICNEYCGSGHHFMQTEIEVY</sequence>
<evidence type="ECO:0000256" key="4">
    <source>
        <dbReference type="ARBA" id="ARBA00024688"/>
    </source>
</evidence>
<reference evidence="9 10" key="1">
    <citation type="submission" date="2018-10" db="EMBL/GenBank/DDBJ databases">
        <title>Falsibacillus sp. genome draft.</title>
        <authorList>
            <person name="Shi S."/>
        </authorList>
    </citation>
    <scope>NUCLEOTIDE SEQUENCE [LARGE SCALE GENOMIC DNA]</scope>
    <source>
        <strain evidence="9 10">GY 10110</strain>
    </source>
</reference>
<dbReference type="InterPro" id="IPR001505">
    <property type="entry name" value="Copper_CuA"/>
</dbReference>
<dbReference type="RefSeq" id="WP_121679953.1">
    <property type="nucleotide sequence ID" value="NZ_RCVZ01000004.1"/>
</dbReference>
<keyword evidence="7" id="KW-1133">Transmembrane helix</keyword>
<evidence type="ECO:0000256" key="7">
    <source>
        <dbReference type="SAM" id="Phobius"/>
    </source>
</evidence>
<keyword evidence="10" id="KW-1185">Reference proteome</keyword>
<comment type="subcellular location">
    <subcellularLocation>
        <location evidence="1">Cell envelope</location>
    </subcellularLocation>
</comment>
<dbReference type="InterPro" id="IPR002429">
    <property type="entry name" value="CcO_II-like_C"/>
</dbReference>
<evidence type="ECO:0000256" key="1">
    <source>
        <dbReference type="ARBA" id="ARBA00004196"/>
    </source>
</evidence>
<accession>A0A3L7K297</accession>
<organism evidence="9 10">
    <name type="scientific">Falsibacillus albus</name>
    <dbReference type="NCBI Taxonomy" id="2478915"/>
    <lineage>
        <taxon>Bacteria</taxon>
        <taxon>Bacillati</taxon>
        <taxon>Bacillota</taxon>
        <taxon>Bacilli</taxon>
        <taxon>Bacillales</taxon>
        <taxon>Bacillaceae</taxon>
        <taxon>Falsibacillus</taxon>
    </lineage>
</organism>
<dbReference type="GO" id="GO:0016020">
    <property type="term" value="C:membrane"/>
    <property type="evidence" value="ECO:0007669"/>
    <property type="project" value="InterPro"/>
</dbReference>